<proteinExistence type="predicted"/>
<feature type="transmembrane region" description="Helical" evidence="2">
    <location>
        <begin position="189"/>
        <end position="208"/>
    </location>
</feature>
<name>A0A4R8UBD9_9MICO</name>
<dbReference type="EMBL" id="SOEZ01000070">
    <property type="protein sequence ID" value="TFB47788.1"/>
    <property type="molecule type" value="Genomic_DNA"/>
</dbReference>
<feature type="transmembrane region" description="Helical" evidence="2">
    <location>
        <begin position="58"/>
        <end position="77"/>
    </location>
</feature>
<keyword evidence="2" id="KW-0472">Membrane</keyword>
<dbReference type="AlphaFoldDB" id="A0A4R8UBD9"/>
<protein>
    <recommendedName>
        <fullName evidence="5">O-antigen ligase domain-containing protein</fullName>
    </recommendedName>
</protein>
<feature type="transmembrane region" description="Helical" evidence="2">
    <location>
        <begin position="89"/>
        <end position="106"/>
    </location>
</feature>
<keyword evidence="4" id="KW-1185">Reference proteome</keyword>
<comment type="caution">
    <text evidence="3">The sequence shown here is derived from an EMBL/GenBank/DDBJ whole genome shotgun (WGS) entry which is preliminary data.</text>
</comment>
<evidence type="ECO:0000313" key="4">
    <source>
        <dbReference type="Proteomes" id="UP000297866"/>
    </source>
</evidence>
<evidence type="ECO:0000256" key="1">
    <source>
        <dbReference type="SAM" id="MobiDB-lite"/>
    </source>
</evidence>
<feature type="transmembrane region" description="Helical" evidence="2">
    <location>
        <begin position="381"/>
        <end position="399"/>
    </location>
</feature>
<feature type="transmembrane region" description="Helical" evidence="2">
    <location>
        <begin position="259"/>
        <end position="278"/>
    </location>
</feature>
<feature type="region of interest" description="Disordered" evidence="1">
    <location>
        <begin position="414"/>
        <end position="451"/>
    </location>
</feature>
<dbReference type="OrthoDB" id="5120020at2"/>
<feature type="transmembrane region" description="Helical" evidence="2">
    <location>
        <begin position="348"/>
        <end position="369"/>
    </location>
</feature>
<organism evidence="3 4">
    <name type="scientific">Cryobacterium tagatosivorans</name>
    <dbReference type="NCBI Taxonomy" id="1259199"/>
    <lineage>
        <taxon>Bacteria</taxon>
        <taxon>Bacillati</taxon>
        <taxon>Actinomycetota</taxon>
        <taxon>Actinomycetes</taxon>
        <taxon>Micrococcales</taxon>
        <taxon>Microbacteriaceae</taxon>
        <taxon>Cryobacterium</taxon>
    </lineage>
</organism>
<sequence>MSSLWDGMLGVGALAGLILFVVAVRRWPVVGAVVLAINVLLAWEFPNATALAVVEGRSIYFLDVLGLALLLVGLAGVKQLFRNLGSVAWLWLAFGLVLLVSLARGLTQLDPGVAVTEFRSFFYNFATITWAMTLAWNPARTRVLVEKFALALGWGLVVVGGYHLARYGLGSASAFVDASTGLNQTSRPLVSGQALILLICAVVSLWLWGRDRRKSVLLSSIVFLAVVVVVQQRTVWGVAIAVAAVIFVVSKSNTKSAMVVFGIVAAWGVGLVLATGAAGDLLAQLEDSATNFATYDARLTSWADLIDRSISHGFEHVAFGAPFGSGYGRFEGAGRWVEFAPHNWYLTVYLRAGLLGFALFALFLILVLVRALRTRGNSAAIAILVACLVYGWSYSWLWYTGGLLGWAISRSTGRGELPPRSRPTRPADLVRPPQGLPHRYEPPGSVHEGVR</sequence>
<gene>
    <name evidence="3" type="ORF">E3O23_14360</name>
</gene>
<accession>A0A4R8UBD9</accession>
<evidence type="ECO:0000256" key="2">
    <source>
        <dbReference type="SAM" id="Phobius"/>
    </source>
</evidence>
<keyword evidence="2" id="KW-1133">Transmembrane helix</keyword>
<keyword evidence="2" id="KW-0812">Transmembrane</keyword>
<feature type="transmembrane region" description="Helical" evidence="2">
    <location>
        <begin position="29"/>
        <end position="46"/>
    </location>
</feature>
<dbReference type="Proteomes" id="UP000297866">
    <property type="component" value="Unassembled WGS sequence"/>
</dbReference>
<reference evidence="3 4" key="1">
    <citation type="submission" date="2019-03" db="EMBL/GenBank/DDBJ databases">
        <title>Genomics of glacier-inhabiting Cryobacterium strains.</title>
        <authorList>
            <person name="Liu Q."/>
            <person name="Xin Y.-H."/>
        </authorList>
    </citation>
    <scope>NUCLEOTIDE SEQUENCE [LARGE SCALE GENOMIC DNA]</scope>
    <source>
        <strain evidence="3 4">Sr47</strain>
    </source>
</reference>
<feature type="transmembrane region" description="Helical" evidence="2">
    <location>
        <begin position="118"/>
        <end position="136"/>
    </location>
</feature>
<feature type="transmembrane region" description="Helical" evidence="2">
    <location>
        <begin position="236"/>
        <end position="252"/>
    </location>
</feature>
<evidence type="ECO:0008006" key="5">
    <source>
        <dbReference type="Google" id="ProtNLM"/>
    </source>
</evidence>
<feature type="transmembrane region" description="Helical" evidence="2">
    <location>
        <begin position="148"/>
        <end position="169"/>
    </location>
</feature>
<feature type="transmembrane region" description="Helical" evidence="2">
    <location>
        <begin position="215"/>
        <end position="230"/>
    </location>
</feature>
<feature type="transmembrane region" description="Helical" evidence="2">
    <location>
        <begin position="6"/>
        <end position="24"/>
    </location>
</feature>
<dbReference type="RefSeq" id="WP_134492133.1">
    <property type="nucleotide sequence ID" value="NZ_SOEZ01000070.1"/>
</dbReference>
<evidence type="ECO:0000313" key="3">
    <source>
        <dbReference type="EMBL" id="TFB47788.1"/>
    </source>
</evidence>